<dbReference type="Proteomes" id="UP000440716">
    <property type="component" value="Unassembled WGS sequence"/>
</dbReference>
<gene>
    <name evidence="2" type="ORF">BBI04_011470</name>
    <name evidence="3" type="ORF">GOZ88_11235</name>
</gene>
<dbReference type="PRINTS" id="PR00081">
    <property type="entry name" value="GDHRDH"/>
</dbReference>
<dbReference type="PANTHER" id="PTHR42879">
    <property type="entry name" value="3-OXOACYL-(ACYL-CARRIER-PROTEIN) REDUCTASE"/>
    <property type="match status" value="1"/>
</dbReference>
<dbReference type="InterPro" id="IPR002347">
    <property type="entry name" value="SDR_fam"/>
</dbReference>
<dbReference type="EMBL" id="MBEV02000005">
    <property type="protein sequence ID" value="MUP05440.1"/>
    <property type="molecule type" value="Genomic_DNA"/>
</dbReference>
<dbReference type="AlphaFoldDB" id="A0A7K1RXD8"/>
<evidence type="ECO:0000313" key="4">
    <source>
        <dbReference type="Proteomes" id="UP000175993"/>
    </source>
</evidence>
<dbReference type="RefSeq" id="WP_081344126.1">
    <property type="nucleotide sequence ID" value="NZ_CP118261.1"/>
</dbReference>
<dbReference type="Proteomes" id="UP000175993">
    <property type="component" value="Unassembled WGS sequence"/>
</dbReference>
<comment type="caution">
    <text evidence="3">The sequence shown here is derived from an EMBL/GenBank/DDBJ whole genome shotgun (WGS) entry which is preliminary data.</text>
</comment>
<dbReference type="InterPro" id="IPR050259">
    <property type="entry name" value="SDR"/>
</dbReference>
<evidence type="ECO:0000256" key="1">
    <source>
        <dbReference type="ARBA" id="ARBA00006484"/>
    </source>
</evidence>
<dbReference type="SUPFAM" id="SSF51735">
    <property type="entry name" value="NAD(P)-binding Rossmann-fold domains"/>
    <property type="match status" value="1"/>
</dbReference>
<comment type="similarity">
    <text evidence="1">Belongs to the short-chain dehydrogenases/reductases (SDR) family.</text>
</comment>
<sequence>MNNHPAITIFTVDVIRYGVPLEPIPGLATSNALRSALAGWAKTLATEVAEDGVTVNVVMPGRFATPRTTTGRLGCCWSCGGRKRHHRPKPERNPDKTIWEPQEFGEVVTFLASDEASMLQAPPCLSMVGSAMRCCAPLVLIRPVVTVNV</sequence>
<evidence type="ECO:0000313" key="3">
    <source>
        <dbReference type="EMBL" id="MVA56686.1"/>
    </source>
</evidence>
<dbReference type="PANTHER" id="PTHR42879:SF6">
    <property type="entry name" value="NADPH-DEPENDENT REDUCTASE BACG"/>
    <property type="match status" value="1"/>
</dbReference>
<reference evidence="2 4" key="1">
    <citation type="submission" date="2019-11" db="EMBL/GenBank/DDBJ databases">
        <title>Whole-genome sequencing of Allorhizobium vitis.</title>
        <authorList>
            <person name="Gan H.M."/>
            <person name="Savka M.A."/>
        </authorList>
    </citation>
    <scope>NUCLEOTIDE SEQUENCE [LARGE SCALE GENOMIC DNA]</scope>
    <source>
        <strain evidence="2 4">AB4</strain>
    </source>
</reference>
<dbReference type="OrthoDB" id="9793325at2"/>
<dbReference type="Gene3D" id="3.40.50.720">
    <property type="entry name" value="NAD(P)-binding Rossmann-like Domain"/>
    <property type="match status" value="1"/>
</dbReference>
<name>A0A7K1RXD8_AGRVI</name>
<organism evidence="3 5">
    <name type="scientific">Agrobacterium vitis</name>
    <name type="common">Rhizobium vitis</name>
    <dbReference type="NCBI Taxonomy" id="373"/>
    <lineage>
        <taxon>Bacteria</taxon>
        <taxon>Pseudomonadati</taxon>
        <taxon>Pseudomonadota</taxon>
        <taxon>Alphaproteobacteria</taxon>
        <taxon>Hyphomicrobiales</taxon>
        <taxon>Rhizobiaceae</taxon>
        <taxon>Rhizobium/Agrobacterium group</taxon>
        <taxon>Agrobacterium</taxon>
    </lineage>
</organism>
<evidence type="ECO:0000313" key="2">
    <source>
        <dbReference type="EMBL" id="MUP05440.1"/>
    </source>
</evidence>
<dbReference type="EMBL" id="WPHU01000004">
    <property type="protein sequence ID" value="MVA56686.1"/>
    <property type="molecule type" value="Genomic_DNA"/>
</dbReference>
<dbReference type="Pfam" id="PF13561">
    <property type="entry name" value="adh_short_C2"/>
    <property type="match status" value="1"/>
</dbReference>
<accession>A0A7K1RXD8</accession>
<reference evidence="3 5" key="2">
    <citation type="submission" date="2019-12" db="EMBL/GenBank/DDBJ databases">
        <title>Whole-genome sequencing of Allorhizobium vitis.</title>
        <authorList>
            <person name="Gan H.M."/>
            <person name="Szegedi E."/>
            <person name="Burr T."/>
            <person name="Savka M.A."/>
        </authorList>
    </citation>
    <scope>NUCLEOTIDE SEQUENCE [LARGE SCALE GENOMIC DNA]</scope>
    <source>
        <strain evidence="3 5">CG415</strain>
    </source>
</reference>
<proteinExistence type="inferred from homology"/>
<dbReference type="InterPro" id="IPR036291">
    <property type="entry name" value="NAD(P)-bd_dom_sf"/>
</dbReference>
<evidence type="ECO:0000313" key="5">
    <source>
        <dbReference type="Proteomes" id="UP000440716"/>
    </source>
</evidence>
<protein>
    <submittedName>
        <fullName evidence="3">SDR family oxidoreductase</fullName>
    </submittedName>
</protein>